<evidence type="ECO:0000313" key="2">
    <source>
        <dbReference type="EMBL" id="KAK2165908.1"/>
    </source>
</evidence>
<dbReference type="SUPFAM" id="SSF51445">
    <property type="entry name" value="(Trans)glycosidases"/>
    <property type="match status" value="1"/>
</dbReference>
<name>A0AAD9NES0_9ANNE</name>
<keyword evidence="1" id="KW-0732">Signal</keyword>
<dbReference type="EMBL" id="JAODUP010000044">
    <property type="protein sequence ID" value="KAK2165908.1"/>
    <property type="molecule type" value="Genomic_DNA"/>
</dbReference>
<evidence type="ECO:0000313" key="3">
    <source>
        <dbReference type="Proteomes" id="UP001208570"/>
    </source>
</evidence>
<dbReference type="Gene3D" id="2.60.120.260">
    <property type="entry name" value="Galactose-binding domain-like"/>
    <property type="match status" value="1"/>
</dbReference>
<feature type="chain" id="PRO_5042249042" evidence="1">
    <location>
        <begin position="34"/>
        <end position="208"/>
    </location>
</feature>
<feature type="signal peptide" evidence="1">
    <location>
        <begin position="1"/>
        <end position="33"/>
    </location>
</feature>
<keyword evidence="3" id="KW-1185">Reference proteome</keyword>
<gene>
    <name evidence="2" type="ORF">LSH36_44g04004</name>
</gene>
<organism evidence="2 3">
    <name type="scientific">Paralvinella palmiformis</name>
    <dbReference type="NCBI Taxonomy" id="53620"/>
    <lineage>
        <taxon>Eukaryota</taxon>
        <taxon>Metazoa</taxon>
        <taxon>Spiralia</taxon>
        <taxon>Lophotrochozoa</taxon>
        <taxon>Annelida</taxon>
        <taxon>Polychaeta</taxon>
        <taxon>Sedentaria</taxon>
        <taxon>Canalipalpata</taxon>
        <taxon>Terebellida</taxon>
        <taxon>Terebelliformia</taxon>
        <taxon>Alvinellidae</taxon>
        <taxon>Paralvinella</taxon>
    </lineage>
</organism>
<sequence length="208" mass="23602">MAVGHLPSWIVLFYYSAVITLCQLASSPKFIYGFENSSRNLLKNWNFEDDFDTNKGDWYPVNANYKFVYDAHTGSIRVFDRTATLGAGETISLKADTTYYLSMFVKIPQNPNGQIFGYFRVRLSTITKRLEIATSIGLPVTLTEVSIHSTNVSLRAWQLEVLLRMAFSNPGVRGFVLWEFSDLDEIDYEAAETALFTGADYTIIEIIQ</sequence>
<dbReference type="InterPro" id="IPR017853">
    <property type="entry name" value="GH"/>
</dbReference>
<reference evidence="2" key="1">
    <citation type="journal article" date="2023" name="Mol. Biol. Evol.">
        <title>Third-Generation Sequencing Reveals the Adaptive Role of the Epigenome in Three Deep-Sea Polychaetes.</title>
        <authorList>
            <person name="Perez M."/>
            <person name="Aroh O."/>
            <person name="Sun Y."/>
            <person name="Lan Y."/>
            <person name="Juniper S.K."/>
            <person name="Young C.R."/>
            <person name="Angers B."/>
            <person name="Qian P.Y."/>
        </authorList>
    </citation>
    <scope>NUCLEOTIDE SEQUENCE</scope>
    <source>
        <strain evidence="2">P08H-3</strain>
    </source>
</reference>
<dbReference type="AlphaFoldDB" id="A0AAD9NES0"/>
<accession>A0AAD9NES0</accession>
<evidence type="ECO:0000256" key="1">
    <source>
        <dbReference type="SAM" id="SignalP"/>
    </source>
</evidence>
<dbReference type="Proteomes" id="UP001208570">
    <property type="component" value="Unassembled WGS sequence"/>
</dbReference>
<comment type="caution">
    <text evidence="2">The sequence shown here is derived from an EMBL/GenBank/DDBJ whole genome shotgun (WGS) entry which is preliminary data.</text>
</comment>
<protein>
    <submittedName>
        <fullName evidence="2">Uncharacterized protein</fullName>
    </submittedName>
</protein>
<proteinExistence type="predicted"/>